<dbReference type="InterPro" id="IPR001666">
    <property type="entry name" value="PI_transfer"/>
</dbReference>
<dbReference type="AlphaFoldDB" id="T1ELK0"/>
<dbReference type="OrthoDB" id="18453at2759"/>
<dbReference type="GO" id="GO:0035091">
    <property type="term" value="F:phosphatidylinositol binding"/>
    <property type="evidence" value="ECO:0000318"/>
    <property type="project" value="GO_Central"/>
</dbReference>
<reference evidence="2 4" key="2">
    <citation type="journal article" date="2013" name="Nature">
        <title>Insights into bilaterian evolution from three spiralian genomes.</title>
        <authorList>
            <person name="Simakov O."/>
            <person name="Marletaz F."/>
            <person name="Cho S.J."/>
            <person name="Edsinger-Gonzales E."/>
            <person name="Havlak P."/>
            <person name="Hellsten U."/>
            <person name="Kuo D.H."/>
            <person name="Larsson T."/>
            <person name="Lv J."/>
            <person name="Arendt D."/>
            <person name="Savage R."/>
            <person name="Osoegawa K."/>
            <person name="de Jong P."/>
            <person name="Grimwood J."/>
            <person name="Chapman J.A."/>
            <person name="Shapiro H."/>
            <person name="Aerts A."/>
            <person name="Otillar R.P."/>
            <person name="Terry A.Y."/>
            <person name="Boore J.L."/>
            <person name="Grigoriev I.V."/>
            <person name="Lindberg D.R."/>
            <person name="Seaver E.C."/>
            <person name="Weisblat D.A."/>
            <person name="Putnam N.H."/>
            <person name="Rokhsar D.S."/>
        </authorList>
    </citation>
    <scope>NUCLEOTIDE SEQUENCE</scope>
</reference>
<dbReference type="RefSeq" id="XP_009015345.1">
    <property type="nucleotide sequence ID" value="XM_009017097.1"/>
</dbReference>
<evidence type="ECO:0000313" key="4">
    <source>
        <dbReference type="Proteomes" id="UP000015101"/>
    </source>
</evidence>
<reference evidence="4" key="1">
    <citation type="submission" date="2012-12" db="EMBL/GenBank/DDBJ databases">
        <authorList>
            <person name="Hellsten U."/>
            <person name="Grimwood J."/>
            <person name="Chapman J.A."/>
            <person name="Shapiro H."/>
            <person name="Aerts A."/>
            <person name="Otillar R.P."/>
            <person name="Terry A.Y."/>
            <person name="Boore J.L."/>
            <person name="Simakov O."/>
            <person name="Marletaz F."/>
            <person name="Cho S.-J."/>
            <person name="Edsinger-Gonzales E."/>
            <person name="Havlak P."/>
            <person name="Kuo D.-H."/>
            <person name="Larsson T."/>
            <person name="Lv J."/>
            <person name="Arendt D."/>
            <person name="Savage R."/>
            <person name="Osoegawa K."/>
            <person name="de Jong P."/>
            <person name="Lindberg D.R."/>
            <person name="Seaver E.C."/>
            <person name="Weisblat D.A."/>
            <person name="Putnam N.H."/>
            <person name="Grigoriev I.V."/>
            <person name="Rokhsar D.S."/>
        </authorList>
    </citation>
    <scope>NUCLEOTIDE SEQUENCE</scope>
</reference>
<keyword evidence="4" id="KW-1185">Reference proteome</keyword>
<gene>
    <name evidence="3" type="primary">20197450</name>
    <name evidence="2" type="ORF">HELRODRAFT_155662</name>
</gene>
<dbReference type="InterPro" id="IPR023393">
    <property type="entry name" value="START-like_dom_sf"/>
</dbReference>
<dbReference type="Pfam" id="PF02121">
    <property type="entry name" value="IP_trans"/>
    <property type="match status" value="1"/>
</dbReference>
<dbReference type="STRING" id="6412.T1ELK0"/>
<dbReference type="SUPFAM" id="SSF55961">
    <property type="entry name" value="Bet v1-like"/>
    <property type="match status" value="1"/>
</dbReference>
<accession>T1ELK0</accession>
<protein>
    <recommendedName>
        <fullName evidence="1">Phosphatidylinositol transfer protein N-terminal domain-containing protein</fullName>
    </recommendedName>
</protein>
<dbReference type="GO" id="GO:0008525">
    <property type="term" value="F:phosphatidylcholine transporter activity"/>
    <property type="evidence" value="ECO:0000318"/>
    <property type="project" value="GO_Central"/>
</dbReference>
<dbReference type="CTD" id="20197450"/>
<dbReference type="GeneID" id="20197450"/>
<proteinExistence type="predicted"/>
<evidence type="ECO:0000259" key="1">
    <source>
        <dbReference type="Pfam" id="PF02121"/>
    </source>
</evidence>
<dbReference type="PANTHER" id="PTHR10658">
    <property type="entry name" value="PHOSPHATIDYLINOSITOL TRANSFER PROTEIN"/>
    <property type="match status" value="1"/>
</dbReference>
<dbReference type="InterPro" id="IPR055261">
    <property type="entry name" value="PI_transfer_N"/>
</dbReference>
<dbReference type="KEGG" id="hro:HELRODRAFT_155662"/>
<dbReference type="HOGENOM" id="CLU_046509_0_0_1"/>
<dbReference type="eggNOG" id="KOG3668">
    <property type="taxonomic scope" value="Eukaryota"/>
</dbReference>
<dbReference type="Proteomes" id="UP000015101">
    <property type="component" value="Unassembled WGS sequence"/>
</dbReference>
<dbReference type="FunCoup" id="T1ELK0">
    <property type="interactions" value="1772"/>
</dbReference>
<dbReference type="GO" id="GO:0031210">
    <property type="term" value="F:phosphatidylcholine binding"/>
    <property type="evidence" value="ECO:0000318"/>
    <property type="project" value="GO_Central"/>
</dbReference>
<dbReference type="FunFam" id="3.30.530.20:FF:000025">
    <property type="entry name" value="Phosphatidylinositol transfer protein beta"/>
    <property type="match status" value="1"/>
</dbReference>
<feature type="domain" description="Phosphatidylinositol transfer protein N-terminal" evidence="1">
    <location>
        <begin position="1"/>
        <end position="260"/>
    </location>
</feature>
<dbReference type="EnsemblMetazoa" id="HelroT155662">
    <property type="protein sequence ID" value="HelroP155662"/>
    <property type="gene ID" value="HelroG155662"/>
</dbReference>
<dbReference type="InParanoid" id="T1ELK0"/>
<dbReference type="GO" id="GO:0005737">
    <property type="term" value="C:cytoplasm"/>
    <property type="evidence" value="ECO:0000318"/>
    <property type="project" value="GO_Central"/>
</dbReference>
<dbReference type="OMA" id="KFHRQVF"/>
<name>T1ELK0_HELRO</name>
<evidence type="ECO:0000313" key="2">
    <source>
        <dbReference type="EMBL" id="ESO05977.1"/>
    </source>
</evidence>
<evidence type="ECO:0000313" key="3">
    <source>
        <dbReference type="EnsemblMetazoa" id="HelroP155662"/>
    </source>
</evidence>
<dbReference type="Gene3D" id="3.30.530.20">
    <property type="match status" value="1"/>
</dbReference>
<sequence>MIVKEFRIVLPMTVDEYQIAQLYSVAKASKDETGGGDGVEIIRNEPFTSTTGIQPVTPLCNGEYTNGQFTHKIYHIASKVPGFIRWLAPKGSLEVAEEAWNAFPYCRTVLTNPGYMKKNFLIKIESIHLPDRGETENAHGLDELTLKKRSIVIIDIANDLVDPRDINQNIDPTTYKSVKTGRGPLIGPDWQKTCQPVMCCYKLVTAEFKWYGLQDRVENIIFNGEKRLFFKFHRELFCWTDEWYGLTLNDIRILEEKTKKELDDQRNTGVVRGMMEESH</sequence>
<reference evidence="3" key="3">
    <citation type="submission" date="2015-06" db="UniProtKB">
        <authorList>
            <consortium name="EnsemblMetazoa"/>
        </authorList>
    </citation>
    <scope>IDENTIFICATION</scope>
</reference>
<dbReference type="PRINTS" id="PR00391">
    <property type="entry name" value="PITRANSFER"/>
</dbReference>
<organism evidence="3 4">
    <name type="scientific">Helobdella robusta</name>
    <name type="common">Californian leech</name>
    <dbReference type="NCBI Taxonomy" id="6412"/>
    <lineage>
        <taxon>Eukaryota</taxon>
        <taxon>Metazoa</taxon>
        <taxon>Spiralia</taxon>
        <taxon>Lophotrochozoa</taxon>
        <taxon>Annelida</taxon>
        <taxon>Clitellata</taxon>
        <taxon>Hirudinea</taxon>
        <taxon>Rhynchobdellida</taxon>
        <taxon>Glossiphoniidae</taxon>
        <taxon>Helobdella</taxon>
    </lineage>
</organism>
<dbReference type="EMBL" id="AMQM01000494">
    <property type="status" value="NOT_ANNOTATED_CDS"/>
    <property type="molecule type" value="Genomic_DNA"/>
</dbReference>
<dbReference type="GO" id="GO:0008526">
    <property type="term" value="F:phosphatidylinositol transfer activity"/>
    <property type="evidence" value="ECO:0000318"/>
    <property type="project" value="GO_Central"/>
</dbReference>
<dbReference type="EMBL" id="KB096324">
    <property type="protein sequence ID" value="ESO05977.1"/>
    <property type="molecule type" value="Genomic_DNA"/>
</dbReference>
<dbReference type="PANTHER" id="PTHR10658:SF11">
    <property type="entry name" value="VIBRATOR, ISOFORM B"/>
    <property type="match status" value="1"/>
</dbReference>